<name>V4AH93_LOTGI</name>
<feature type="domain" description="C2H2-type" evidence="3">
    <location>
        <begin position="449"/>
        <end position="471"/>
    </location>
</feature>
<dbReference type="PROSITE" id="PS50157">
    <property type="entry name" value="ZINC_FINGER_C2H2_2"/>
    <property type="match status" value="1"/>
</dbReference>
<dbReference type="CTD" id="20238952"/>
<dbReference type="PROSITE" id="PS00028">
    <property type="entry name" value="ZINC_FINGER_C2H2_1"/>
    <property type="match status" value="2"/>
</dbReference>
<dbReference type="Gene3D" id="3.30.160.60">
    <property type="entry name" value="Classic Zinc Finger"/>
    <property type="match status" value="1"/>
</dbReference>
<dbReference type="SMART" id="SM00355">
    <property type="entry name" value="ZnF_C2H2"/>
    <property type="match status" value="2"/>
</dbReference>
<reference evidence="4 5" key="1">
    <citation type="journal article" date="2013" name="Nature">
        <title>Insights into bilaterian evolution from three spiralian genomes.</title>
        <authorList>
            <person name="Simakov O."/>
            <person name="Marletaz F."/>
            <person name="Cho S.J."/>
            <person name="Edsinger-Gonzales E."/>
            <person name="Havlak P."/>
            <person name="Hellsten U."/>
            <person name="Kuo D.H."/>
            <person name="Larsson T."/>
            <person name="Lv J."/>
            <person name="Arendt D."/>
            <person name="Savage R."/>
            <person name="Osoegawa K."/>
            <person name="de Jong P."/>
            <person name="Grimwood J."/>
            <person name="Chapman J.A."/>
            <person name="Shapiro H."/>
            <person name="Aerts A."/>
            <person name="Otillar R.P."/>
            <person name="Terry A.Y."/>
            <person name="Boore J.L."/>
            <person name="Grigoriev I.V."/>
            <person name="Lindberg D.R."/>
            <person name="Seaver E.C."/>
            <person name="Weisblat D.A."/>
            <person name="Putnam N.H."/>
            <person name="Rokhsar D.S."/>
        </authorList>
    </citation>
    <scope>NUCLEOTIDE SEQUENCE [LARGE SCALE GENOMIC DNA]</scope>
</reference>
<dbReference type="KEGG" id="lgi:LOTGIDRAFT_162242"/>
<evidence type="ECO:0000259" key="3">
    <source>
        <dbReference type="PROSITE" id="PS50157"/>
    </source>
</evidence>
<keyword evidence="5" id="KW-1185">Reference proteome</keyword>
<dbReference type="AlphaFoldDB" id="V4AH93"/>
<protein>
    <recommendedName>
        <fullName evidence="3">C2H2-type domain-containing protein</fullName>
    </recommendedName>
</protein>
<organism evidence="4 5">
    <name type="scientific">Lottia gigantea</name>
    <name type="common">Giant owl limpet</name>
    <dbReference type="NCBI Taxonomy" id="225164"/>
    <lineage>
        <taxon>Eukaryota</taxon>
        <taxon>Metazoa</taxon>
        <taxon>Spiralia</taxon>
        <taxon>Lophotrochozoa</taxon>
        <taxon>Mollusca</taxon>
        <taxon>Gastropoda</taxon>
        <taxon>Patellogastropoda</taxon>
        <taxon>Lottioidea</taxon>
        <taxon>Lottiidae</taxon>
        <taxon>Lottia</taxon>
    </lineage>
</organism>
<gene>
    <name evidence="4" type="ORF">LOTGIDRAFT_162242</name>
</gene>
<dbReference type="HOGENOM" id="CLU_519050_0_0_1"/>
<evidence type="ECO:0000313" key="4">
    <source>
        <dbReference type="EMBL" id="ESO92761.1"/>
    </source>
</evidence>
<feature type="compositionally biased region" description="Basic and acidic residues" evidence="2">
    <location>
        <begin position="408"/>
        <end position="425"/>
    </location>
</feature>
<keyword evidence="1" id="KW-0862">Zinc</keyword>
<dbReference type="RefSeq" id="XP_009056450.1">
    <property type="nucleotide sequence ID" value="XM_009058202.1"/>
</dbReference>
<dbReference type="InterPro" id="IPR013087">
    <property type="entry name" value="Znf_C2H2_type"/>
</dbReference>
<proteinExistence type="predicted"/>
<keyword evidence="1" id="KW-0863">Zinc-finger</keyword>
<evidence type="ECO:0000256" key="2">
    <source>
        <dbReference type="SAM" id="MobiDB-lite"/>
    </source>
</evidence>
<dbReference type="Proteomes" id="UP000030746">
    <property type="component" value="Unassembled WGS sequence"/>
</dbReference>
<feature type="region of interest" description="Disordered" evidence="2">
    <location>
        <begin position="299"/>
        <end position="326"/>
    </location>
</feature>
<keyword evidence="1" id="KW-0479">Metal-binding</keyword>
<dbReference type="EMBL" id="KB202014">
    <property type="protein sequence ID" value="ESO92761.1"/>
    <property type="molecule type" value="Genomic_DNA"/>
</dbReference>
<dbReference type="OMA" id="QPKCGEI"/>
<dbReference type="SUPFAM" id="SSF57667">
    <property type="entry name" value="beta-beta-alpha zinc fingers"/>
    <property type="match status" value="2"/>
</dbReference>
<dbReference type="GeneID" id="20238952"/>
<accession>V4AH93</accession>
<evidence type="ECO:0000313" key="5">
    <source>
        <dbReference type="Proteomes" id="UP000030746"/>
    </source>
</evidence>
<feature type="region of interest" description="Disordered" evidence="2">
    <location>
        <begin position="401"/>
        <end position="438"/>
    </location>
</feature>
<evidence type="ECO:0000256" key="1">
    <source>
        <dbReference type="PROSITE-ProRule" id="PRU00042"/>
    </source>
</evidence>
<dbReference type="InterPro" id="IPR036236">
    <property type="entry name" value="Znf_C2H2_sf"/>
</dbReference>
<dbReference type="GO" id="GO:0008270">
    <property type="term" value="F:zinc ion binding"/>
    <property type="evidence" value="ECO:0007669"/>
    <property type="project" value="UniProtKB-KW"/>
</dbReference>
<sequence>MAFEALGLPSLVEEKDGFIGNFSIDSRHAIDNATDYLKSEEQPIGCDVAMGALDLSDRQLNYDSDFGDVLGIPCLDSVISIESFDITKDAYLKAEPFESTDLFLENIEDLFHDKSIDIGDNSLMEVDFSLSAQDIRPINTMSQVSNCLKANSISDSRERLNQDDLSRRGSKFQDAVKEYQCHLCQRSYVAFQEFELHCQSHYENNNNTRSDRQKEKTCNIFEIFDEIKIGSERKQHSASKNLFLKHNNSQSVEYIENELSEDSNNISFKKQNNPSLEDNLLLEYRDNIYLENDQISEENNQSIQCNSQSPDNNSSSTGNNIPSPSSVIYHKANQTYCHSVVEENTSPIHINHKKTTAKIPVQYTNKRLKTTQHNDVNNVVQNCVVDIAVIVTTQRRDDNVDQIKQTKQRRDNVESPRSTTKETNVRGKKRYQSSHDNHITPKLSDIQIHFCQKCGKSYNRLDSLQTHLKDHDMRVQKAQHKHLKTFTNELSLNQHNAIHSVSKPYKCDVCCIFFSKKEKFRAALC</sequence>